<keyword evidence="3" id="KW-0804">Transcription</keyword>
<dbReference type="PANTHER" id="PTHR42756:SF1">
    <property type="entry name" value="TRANSCRIPTIONAL REPRESSOR OF EMRAB OPERON"/>
    <property type="match status" value="1"/>
</dbReference>
<evidence type="ECO:0000256" key="2">
    <source>
        <dbReference type="ARBA" id="ARBA00023125"/>
    </source>
</evidence>
<evidence type="ECO:0000313" key="5">
    <source>
        <dbReference type="EMBL" id="MFD0869920.1"/>
    </source>
</evidence>
<evidence type="ECO:0000256" key="1">
    <source>
        <dbReference type="ARBA" id="ARBA00023015"/>
    </source>
</evidence>
<organism evidence="5 6">
    <name type="scientific">Paenibacillus residui</name>
    <dbReference type="NCBI Taxonomy" id="629724"/>
    <lineage>
        <taxon>Bacteria</taxon>
        <taxon>Bacillati</taxon>
        <taxon>Bacillota</taxon>
        <taxon>Bacilli</taxon>
        <taxon>Bacillales</taxon>
        <taxon>Paenibacillaceae</taxon>
        <taxon>Paenibacillus</taxon>
    </lineage>
</organism>
<dbReference type="SMART" id="SM00347">
    <property type="entry name" value="HTH_MARR"/>
    <property type="match status" value="1"/>
</dbReference>
<evidence type="ECO:0000256" key="3">
    <source>
        <dbReference type="ARBA" id="ARBA00023163"/>
    </source>
</evidence>
<gene>
    <name evidence="5" type="ORF">ACFQ03_12230</name>
</gene>
<dbReference type="InterPro" id="IPR036390">
    <property type="entry name" value="WH_DNA-bd_sf"/>
</dbReference>
<dbReference type="PRINTS" id="PR00598">
    <property type="entry name" value="HTHMARR"/>
</dbReference>
<dbReference type="PROSITE" id="PS50995">
    <property type="entry name" value="HTH_MARR_2"/>
    <property type="match status" value="1"/>
</dbReference>
<keyword evidence="6" id="KW-1185">Reference proteome</keyword>
<dbReference type="EMBL" id="JBHTIU010000039">
    <property type="protein sequence ID" value="MFD0869920.1"/>
    <property type="molecule type" value="Genomic_DNA"/>
</dbReference>
<keyword evidence="1" id="KW-0805">Transcription regulation</keyword>
<dbReference type="PANTHER" id="PTHR42756">
    <property type="entry name" value="TRANSCRIPTIONAL REGULATOR, MARR"/>
    <property type="match status" value="1"/>
</dbReference>
<sequence length="154" mass="17647">MMNRDLFQHGAYGKEIAAIYRHLQILVSARLAPLRVGFGQHMFLLMLAKKEGLNQKTLSELLLVDKTTTAKAIRKLEKEGYVRREIDPVDFRNQNLYLTDDGKAIVPKIEEALAEVMETGLAGIDLDESGYKEFMDLLKVILTNFHRKVRQNDQ</sequence>
<comment type="caution">
    <text evidence="5">The sequence shown here is derived from an EMBL/GenBank/DDBJ whole genome shotgun (WGS) entry which is preliminary data.</text>
</comment>
<dbReference type="InterPro" id="IPR000835">
    <property type="entry name" value="HTH_MarR-typ"/>
</dbReference>
<dbReference type="Pfam" id="PF01047">
    <property type="entry name" value="MarR"/>
    <property type="match status" value="1"/>
</dbReference>
<dbReference type="InterPro" id="IPR036388">
    <property type="entry name" value="WH-like_DNA-bd_sf"/>
</dbReference>
<name>A0ABW3D9S2_9BACL</name>
<evidence type="ECO:0000313" key="6">
    <source>
        <dbReference type="Proteomes" id="UP001597120"/>
    </source>
</evidence>
<dbReference type="Gene3D" id="1.10.10.10">
    <property type="entry name" value="Winged helix-like DNA-binding domain superfamily/Winged helix DNA-binding domain"/>
    <property type="match status" value="1"/>
</dbReference>
<dbReference type="Proteomes" id="UP001597120">
    <property type="component" value="Unassembled WGS sequence"/>
</dbReference>
<feature type="domain" description="HTH marR-type" evidence="4">
    <location>
        <begin position="9"/>
        <end position="143"/>
    </location>
</feature>
<accession>A0ABW3D9S2</accession>
<dbReference type="SUPFAM" id="SSF46785">
    <property type="entry name" value="Winged helix' DNA-binding domain"/>
    <property type="match status" value="1"/>
</dbReference>
<reference evidence="6" key="1">
    <citation type="journal article" date="2019" name="Int. J. Syst. Evol. Microbiol.">
        <title>The Global Catalogue of Microorganisms (GCM) 10K type strain sequencing project: providing services to taxonomists for standard genome sequencing and annotation.</title>
        <authorList>
            <consortium name="The Broad Institute Genomics Platform"/>
            <consortium name="The Broad Institute Genome Sequencing Center for Infectious Disease"/>
            <person name="Wu L."/>
            <person name="Ma J."/>
        </authorList>
    </citation>
    <scope>NUCLEOTIDE SEQUENCE [LARGE SCALE GENOMIC DNA]</scope>
    <source>
        <strain evidence="6">CCUG 57263</strain>
    </source>
</reference>
<dbReference type="RefSeq" id="WP_379288388.1">
    <property type="nucleotide sequence ID" value="NZ_JBHTIU010000039.1"/>
</dbReference>
<protein>
    <submittedName>
        <fullName evidence="5">MarR family winged helix-turn-helix transcriptional regulator</fullName>
    </submittedName>
</protein>
<keyword evidence="2" id="KW-0238">DNA-binding</keyword>
<proteinExistence type="predicted"/>
<evidence type="ECO:0000259" key="4">
    <source>
        <dbReference type="PROSITE" id="PS50995"/>
    </source>
</evidence>